<organism evidence="1 2">
    <name type="scientific">Byssothecium circinans</name>
    <dbReference type="NCBI Taxonomy" id="147558"/>
    <lineage>
        <taxon>Eukaryota</taxon>
        <taxon>Fungi</taxon>
        <taxon>Dikarya</taxon>
        <taxon>Ascomycota</taxon>
        <taxon>Pezizomycotina</taxon>
        <taxon>Dothideomycetes</taxon>
        <taxon>Pleosporomycetidae</taxon>
        <taxon>Pleosporales</taxon>
        <taxon>Massarineae</taxon>
        <taxon>Massarinaceae</taxon>
        <taxon>Byssothecium</taxon>
    </lineage>
</organism>
<gene>
    <name evidence="1" type="ORF">CC80DRAFT_116342</name>
</gene>
<dbReference type="EMBL" id="ML976997">
    <property type="protein sequence ID" value="KAF1954809.1"/>
    <property type="molecule type" value="Genomic_DNA"/>
</dbReference>
<dbReference type="AlphaFoldDB" id="A0A6A5TSU7"/>
<dbReference type="Proteomes" id="UP000800035">
    <property type="component" value="Unassembled WGS sequence"/>
</dbReference>
<keyword evidence="2" id="KW-1185">Reference proteome</keyword>
<proteinExistence type="predicted"/>
<accession>A0A6A5TSU7</accession>
<reference evidence="1" key="1">
    <citation type="journal article" date="2020" name="Stud. Mycol.">
        <title>101 Dothideomycetes genomes: a test case for predicting lifestyles and emergence of pathogens.</title>
        <authorList>
            <person name="Haridas S."/>
            <person name="Albert R."/>
            <person name="Binder M."/>
            <person name="Bloem J."/>
            <person name="Labutti K."/>
            <person name="Salamov A."/>
            <person name="Andreopoulos B."/>
            <person name="Baker S."/>
            <person name="Barry K."/>
            <person name="Bills G."/>
            <person name="Bluhm B."/>
            <person name="Cannon C."/>
            <person name="Castanera R."/>
            <person name="Culley D."/>
            <person name="Daum C."/>
            <person name="Ezra D."/>
            <person name="Gonzalez J."/>
            <person name="Henrissat B."/>
            <person name="Kuo A."/>
            <person name="Liang C."/>
            <person name="Lipzen A."/>
            <person name="Lutzoni F."/>
            <person name="Magnuson J."/>
            <person name="Mondo S."/>
            <person name="Nolan M."/>
            <person name="Ohm R."/>
            <person name="Pangilinan J."/>
            <person name="Park H.-J."/>
            <person name="Ramirez L."/>
            <person name="Alfaro M."/>
            <person name="Sun H."/>
            <person name="Tritt A."/>
            <person name="Yoshinaga Y."/>
            <person name="Zwiers L.-H."/>
            <person name="Turgeon B."/>
            <person name="Goodwin S."/>
            <person name="Spatafora J."/>
            <person name="Crous P."/>
            <person name="Grigoriev I."/>
        </authorList>
    </citation>
    <scope>NUCLEOTIDE SEQUENCE</scope>
    <source>
        <strain evidence="1">CBS 675.92</strain>
    </source>
</reference>
<sequence length="224" mass="25192">MLIGRTATVALPPARKREINNFTAKPPATTKRIPHLFLHEIATLNIINRSHRATERPPLAFPSLTPIDTGATSSLTNLSLRLVNDLQKCRLSLRHQHASGRGQCKLVTCRSRERSSCLQTCQRLIVVAIRRTSSICQQGGAEQQIRGRSNPLITLTPVFAEIIAVGQRPATRNWTFCPKPSVPWRLETSFHRQRTWLVRKLQARHAVIHVLVGAHLKICLVHVQ</sequence>
<protein>
    <submittedName>
        <fullName evidence="1">Uncharacterized protein</fullName>
    </submittedName>
</protein>
<evidence type="ECO:0000313" key="2">
    <source>
        <dbReference type="Proteomes" id="UP000800035"/>
    </source>
</evidence>
<name>A0A6A5TSU7_9PLEO</name>
<evidence type="ECO:0000313" key="1">
    <source>
        <dbReference type="EMBL" id="KAF1954809.1"/>
    </source>
</evidence>